<dbReference type="AlphaFoldDB" id="A0A212JGI0"/>
<organism evidence="1">
    <name type="scientific">uncultured Dysgonomonas sp</name>
    <dbReference type="NCBI Taxonomy" id="206096"/>
    <lineage>
        <taxon>Bacteria</taxon>
        <taxon>Pseudomonadati</taxon>
        <taxon>Bacteroidota</taxon>
        <taxon>Bacteroidia</taxon>
        <taxon>Bacteroidales</taxon>
        <taxon>Dysgonomonadaceae</taxon>
        <taxon>Dysgonomonas</taxon>
        <taxon>environmental samples</taxon>
    </lineage>
</organism>
<reference evidence="1" key="1">
    <citation type="submission" date="2016-04" db="EMBL/GenBank/DDBJ databases">
        <authorList>
            <person name="Evans L.H."/>
            <person name="Alamgir A."/>
            <person name="Owens N."/>
            <person name="Weber N.D."/>
            <person name="Virtaneva K."/>
            <person name="Barbian K."/>
            <person name="Babar A."/>
            <person name="Rosenke K."/>
        </authorList>
    </citation>
    <scope>NUCLEOTIDE SEQUENCE</scope>
    <source>
        <strain evidence="1">86-1</strain>
    </source>
</reference>
<evidence type="ECO:0000313" key="1">
    <source>
        <dbReference type="EMBL" id="SBV98542.1"/>
    </source>
</evidence>
<protein>
    <submittedName>
        <fullName evidence="1">Uncharacterized protein</fullName>
    </submittedName>
</protein>
<name>A0A212JGI0_9BACT</name>
<gene>
    <name evidence="1" type="ORF">KL86DYS1_12201</name>
</gene>
<proteinExistence type="predicted"/>
<sequence length="48" mass="5712">MAALFFDKKYLYLPSQNSIHAWKGIKKKGDRGAPTSFWRKILWRLQSQ</sequence>
<dbReference type="EMBL" id="FLUM01000001">
    <property type="protein sequence ID" value="SBV98542.1"/>
    <property type="molecule type" value="Genomic_DNA"/>
</dbReference>
<accession>A0A212JGI0</accession>